<dbReference type="PROSITE" id="PS51819">
    <property type="entry name" value="VOC"/>
    <property type="match status" value="1"/>
</dbReference>
<gene>
    <name evidence="1" type="ORF">ATEIFO6365_0006052400</name>
</gene>
<dbReference type="PANTHER" id="PTHR33993:SF2">
    <property type="entry name" value="VOC DOMAIN-CONTAINING PROTEIN"/>
    <property type="match status" value="1"/>
</dbReference>
<dbReference type="Proteomes" id="UP000452235">
    <property type="component" value="Unassembled WGS sequence"/>
</dbReference>
<dbReference type="CDD" id="cd07247">
    <property type="entry name" value="SgaA_N_like"/>
    <property type="match status" value="1"/>
</dbReference>
<dbReference type="AlphaFoldDB" id="A0A5M3YX91"/>
<reference evidence="1 2" key="1">
    <citation type="submission" date="2020-01" db="EMBL/GenBank/DDBJ databases">
        <title>Aspergillus terreus IFO 6365 whole genome shotgun sequence.</title>
        <authorList>
            <person name="Kanamasa S."/>
            <person name="Takahashi H."/>
        </authorList>
    </citation>
    <scope>NUCLEOTIDE SEQUENCE [LARGE SCALE GENOMIC DNA]</scope>
    <source>
        <strain evidence="1 2">IFO 6365</strain>
    </source>
</reference>
<dbReference type="Pfam" id="PF18029">
    <property type="entry name" value="Glyoxalase_6"/>
    <property type="match status" value="1"/>
</dbReference>
<dbReference type="EMBL" id="BLJY01000006">
    <property type="protein sequence ID" value="GFF17187.1"/>
    <property type="molecule type" value="Genomic_DNA"/>
</dbReference>
<dbReference type="SUPFAM" id="SSF54593">
    <property type="entry name" value="Glyoxalase/Bleomycin resistance protein/Dihydroxybiphenyl dioxygenase"/>
    <property type="match status" value="1"/>
</dbReference>
<evidence type="ECO:0000313" key="1">
    <source>
        <dbReference type="EMBL" id="GFF17187.1"/>
    </source>
</evidence>
<dbReference type="OrthoDB" id="447346at2759"/>
<name>A0A5M3YX91_ASPTE</name>
<accession>A0A5M3YX91</accession>
<keyword evidence="2" id="KW-1185">Reference proteome</keyword>
<organism evidence="1 2">
    <name type="scientific">Aspergillus terreus</name>
    <dbReference type="NCBI Taxonomy" id="33178"/>
    <lineage>
        <taxon>Eukaryota</taxon>
        <taxon>Fungi</taxon>
        <taxon>Dikarya</taxon>
        <taxon>Ascomycota</taxon>
        <taxon>Pezizomycotina</taxon>
        <taxon>Eurotiomycetes</taxon>
        <taxon>Eurotiomycetidae</taxon>
        <taxon>Eurotiales</taxon>
        <taxon>Aspergillaceae</taxon>
        <taxon>Aspergillus</taxon>
        <taxon>Aspergillus subgen. Circumdati</taxon>
    </lineage>
</organism>
<dbReference type="InterPro" id="IPR052164">
    <property type="entry name" value="Anthracycline_SecMetBiosynth"/>
</dbReference>
<dbReference type="InterPro" id="IPR041581">
    <property type="entry name" value="Glyoxalase_6"/>
</dbReference>
<comment type="caution">
    <text evidence="1">The sequence shown here is derived from an EMBL/GenBank/DDBJ whole genome shotgun (WGS) entry which is preliminary data.</text>
</comment>
<protein>
    <submittedName>
        <fullName evidence="1">Uncharacterized protein</fullName>
    </submittedName>
</protein>
<dbReference type="PANTHER" id="PTHR33993">
    <property type="entry name" value="GLYOXALASE-RELATED"/>
    <property type="match status" value="1"/>
</dbReference>
<dbReference type="VEuPathDB" id="FungiDB:ATEG_03292"/>
<sequence length="130" mass="13821">MSAIPPAGTPVGLEIPAKDVARGSAFYQAVFDWTFAPSTLGFPAHKLLTFSVPGGVLPIGGAMRQTDDIPAGPGSTKLYLYVEDVGKAMDAIEQNGGKKASEVLPEGEKGLFQYFEDSEGNNFAIYSYKK</sequence>
<proteinExistence type="predicted"/>
<dbReference type="InterPro" id="IPR037523">
    <property type="entry name" value="VOC_core"/>
</dbReference>
<evidence type="ECO:0000313" key="2">
    <source>
        <dbReference type="Proteomes" id="UP000452235"/>
    </source>
</evidence>
<dbReference type="InterPro" id="IPR029068">
    <property type="entry name" value="Glyas_Bleomycin-R_OHBP_Dase"/>
</dbReference>
<dbReference type="Gene3D" id="3.10.180.10">
    <property type="entry name" value="2,3-Dihydroxybiphenyl 1,2-Dioxygenase, domain 1"/>
    <property type="match status" value="1"/>
</dbReference>